<feature type="compositionally biased region" description="Gly residues" evidence="1">
    <location>
        <begin position="183"/>
        <end position="199"/>
    </location>
</feature>
<feature type="region of interest" description="Disordered" evidence="1">
    <location>
        <begin position="27"/>
        <end position="47"/>
    </location>
</feature>
<gene>
    <name evidence="2" type="ORF">CBR_g64834</name>
</gene>
<evidence type="ECO:0000313" key="2">
    <source>
        <dbReference type="EMBL" id="GBG66563.1"/>
    </source>
</evidence>
<dbReference type="Gramene" id="GBG66563">
    <property type="protein sequence ID" value="GBG66563"/>
    <property type="gene ID" value="CBR_g64834"/>
</dbReference>
<dbReference type="Proteomes" id="UP000265515">
    <property type="component" value="Unassembled WGS sequence"/>
</dbReference>
<accession>A0A388K9F2</accession>
<evidence type="ECO:0000256" key="1">
    <source>
        <dbReference type="SAM" id="MobiDB-lite"/>
    </source>
</evidence>
<feature type="region of interest" description="Disordered" evidence="1">
    <location>
        <begin position="652"/>
        <end position="671"/>
    </location>
</feature>
<dbReference type="AlphaFoldDB" id="A0A388K9F2"/>
<proteinExistence type="predicted"/>
<keyword evidence="3" id="KW-1185">Reference proteome</keyword>
<organism evidence="2 3">
    <name type="scientific">Chara braunii</name>
    <name type="common">Braun's stonewort</name>
    <dbReference type="NCBI Taxonomy" id="69332"/>
    <lineage>
        <taxon>Eukaryota</taxon>
        <taxon>Viridiplantae</taxon>
        <taxon>Streptophyta</taxon>
        <taxon>Charophyceae</taxon>
        <taxon>Charales</taxon>
        <taxon>Characeae</taxon>
        <taxon>Chara</taxon>
    </lineage>
</organism>
<reference evidence="2 3" key="1">
    <citation type="journal article" date="2018" name="Cell">
        <title>The Chara Genome: Secondary Complexity and Implications for Plant Terrestrialization.</title>
        <authorList>
            <person name="Nishiyama T."/>
            <person name="Sakayama H."/>
            <person name="Vries J.D."/>
            <person name="Buschmann H."/>
            <person name="Saint-Marcoux D."/>
            <person name="Ullrich K.K."/>
            <person name="Haas F.B."/>
            <person name="Vanderstraeten L."/>
            <person name="Becker D."/>
            <person name="Lang D."/>
            <person name="Vosolsobe S."/>
            <person name="Rombauts S."/>
            <person name="Wilhelmsson P.K.I."/>
            <person name="Janitza P."/>
            <person name="Kern R."/>
            <person name="Heyl A."/>
            <person name="Rumpler F."/>
            <person name="Villalobos L.I.A.C."/>
            <person name="Clay J.M."/>
            <person name="Skokan R."/>
            <person name="Toyoda A."/>
            <person name="Suzuki Y."/>
            <person name="Kagoshima H."/>
            <person name="Schijlen E."/>
            <person name="Tajeshwar N."/>
            <person name="Catarino B."/>
            <person name="Hetherington A.J."/>
            <person name="Saltykova A."/>
            <person name="Bonnot C."/>
            <person name="Breuninger H."/>
            <person name="Symeonidi A."/>
            <person name="Radhakrishnan G.V."/>
            <person name="Van Nieuwerburgh F."/>
            <person name="Deforce D."/>
            <person name="Chang C."/>
            <person name="Karol K.G."/>
            <person name="Hedrich R."/>
            <person name="Ulvskov P."/>
            <person name="Glockner G."/>
            <person name="Delwiche C.F."/>
            <person name="Petrasek J."/>
            <person name="Van de Peer Y."/>
            <person name="Friml J."/>
            <person name="Beilby M."/>
            <person name="Dolan L."/>
            <person name="Kohara Y."/>
            <person name="Sugano S."/>
            <person name="Fujiyama A."/>
            <person name="Delaux P.-M."/>
            <person name="Quint M."/>
            <person name="TheiBen G."/>
            <person name="Hagemann M."/>
            <person name="Harholt J."/>
            <person name="Dunand C."/>
            <person name="Zachgo S."/>
            <person name="Langdale J."/>
            <person name="Maumus F."/>
            <person name="Straeten D.V.D."/>
            <person name="Gould S.B."/>
            <person name="Rensing S.A."/>
        </authorList>
    </citation>
    <scope>NUCLEOTIDE SEQUENCE [LARGE SCALE GENOMIC DNA]</scope>
    <source>
        <strain evidence="2 3">S276</strain>
    </source>
</reference>
<feature type="compositionally biased region" description="Basic residues" evidence="1">
    <location>
        <begin position="218"/>
        <end position="232"/>
    </location>
</feature>
<feature type="region of interest" description="Disordered" evidence="1">
    <location>
        <begin position="177"/>
        <end position="296"/>
    </location>
</feature>
<feature type="region of interest" description="Disordered" evidence="1">
    <location>
        <begin position="562"/>
        <end position="581"/>
    </location>
</feature>
<feature type="compositionally biased region" description="Gly residues" evidence="1">
    <location>
        <begin position="257"/>
        <end position="270"/>
    </location>
</feature>
<sequence>MLVEECDRLYVVFNDENLADNTVAVFPTSSPLKPPRANAPSPTKPEVAARSKAACSSDPSGQAVDCFDMADEDKFPRSQWEDGGVTSVRGATYGDRECNPAHLIGLLENFCRVGKTVFFFGKVHASIMWELLRSGRNVVALEDEAKMIDYLCEFVKTLVGDPRHHCSFVQTTSERNWDYKHGAGPGGGGDGGDNSGFGGDEAKGKGPGETSSEPKGSGGKRRRKRVRRKTAAKKGSAENGGEKGFGGKGSGRKGSGRKGSGGKGPGGKGPGGKRRAFGSYESSGTESRCEGSRDSDMRDEAALRSYQVRVHSHLFARTLFYDTGEHEVLEGPVAGVLETGPSEYERYASEGASIDFKSKSAADPGEEELSHNAHVVHWEEETQHWPPCKVLDGLDAGVLETGATEHLRYPSEGASVDLESKSIPPPGEGELSQEVHIVQWEEDTQHSLPHKVREGLDAGVFETGASEHQCHASKGESRAATSVQGPAVGVLETEASECEGHALEETYAVQRDEELLQGSWGNAINIRDTDLVLHSGSSLTTQESDVKGGQWTFVEGKDRGREGRAWTSGEARLRGDEEGEEEPVVETRFHDDEEGEEPVGETQLFGGEVSARLHDDEAGEETVGEAQLYAGEVSARLHAGEVPARLHAGEVSARQMGSERTDHKFSVHQLW</sequence>
<protein>
    <submittedName>
        <fullName evidence="2">Uncharacterized protein</fullName>
    </submittedName>
</protein>
<comment type="caution">
    <text evidence="2">The sequence shown here is derived from an EMBL/GenBank/DDBJ whole genome shotgun (WGS) entry which is preliminary data.</text>
</comment>
<name>A0A388K9F2_CHABU</name>
<dbReference type="EMBL" id="BFEA01000076">
    <property type="protein sequence ID" value="GBG66563.1"/>
    <property type="molecule type" value="Genomic_DNA"/>
</dbReference>
<feature type="compositionally biased region" description="Basic and acidic residues" evidence="1">
    <location>
        <begin position="287"/>
        <end position="296"/>
    </location>
</feature>
<evidence type="ECO:0000313" key="3">
    <source>
        <dbReference type="Proteomes" id="UP000265515"/>
    </source>
</evidence>